<dbReference type="AlphaFoldDB" id="A0A4Y2JQL9"/>
<name>A0A4Y2JQL9_ARAVE</name>
<dbReference type="EMBL" id="BGPR01111648">
    <property type="protein sequence ID" value="GBM92691.1"/>
    <property type="molecule type" value="Genomic_DNA"/>
</dbReference>
<evidence type="ECO:0000313" key="1">
    <source>
        <dbReference type="EMBL" id="GBM92691.1"/>
    </source>
</evidence>
<reference evidence="1 2" key="1">
    <citation type="journal article" date="2019" name="Sci. Rep.">
        <title>Orb-weaving spider Araneus ventricosus genome elucidates the spidroin gene catalogue.</title>
        <authorList>
            <person name="Kono N."/>
            <person name="Nakamura H."/>
            <person name="Ohtoshi R."/>
            <person name="Moran D.A.P."/>
            <person name="Shinohara A."/>
            <person name="Yoshida Y."/>
            <person name="Fujiwara M."/>
            <person name="Mori M."/>
            <person name="Tomita M."/>
            <person name="Arakawa K."/>
        </authorList>
    </citation>
    <scope>NUCLEOTIDE SEQUENCE [LARGE SCALE GENOMIC DNA]</scope>
</reference>
<sequence>MPTSQAKETERLRKLLAEVETDEDPDFGSEDNGPEDVLEDIIFFQIMKVSASMIRNGKRTEILEKMDPFRYLAGRFNPCHGNLCDNPLPLPTTRFPKPFRQAFITIWGYFSN</sequence>
<accession>A0A4Y2JQL9</accession>
<comment type="caution">
    <text evidence="1">The sequence shown here is derived from an EMBL/GenBank/DDBJ whole genome shotgun (WGS) entry which is preliminary data.</text>
</comment>
<proteinExistence type="predicted"/>
<keyword evidence="2" id="KW-1185">Reference proteome</keyword>
<gene>
    <name evidence="1" type="ORF">AVEN_193374_1</name>
</gene>
<organism evidence="1 2">
    <name type="scientific">Araneus ventricosus</name>
    <name type="common">Orbweaver spider</name>
    <name type="synonym">Epeira ventricosa</name>
    <dbReference type="NCBI Taxonomy" id="182803"/>
    <lineage>
        <taxon>Eukaryota</taxon>
        <taxon>Metazoa</taxon>
        <taxon>Ecdysozoa</taxon>
        <taxon>Arthropoda</taxon>
        <taxon>Chelicerata</taxon>
        <taxon>Arachnida</taxon>
        <taxon>Araneae</taxon>
        <taxon>Araneomorphae</taxon>
        <taxon>Entelegynae</taxon>
        <taxon>Araneoidea</taxon>
        <taxon>Araneidae</taxon>
        <taxon>Araneus</taxon>
    </lineage>
</organism>
<evidence type="ECO:0000313" key="2">
    <source>
        <dbReference type="Proteomes" id="UP000499080"/>
    </source>
</evidence>
<dbReference type="Proteomes" id="UP000499080">
    <property type="component" value="Unassembled WGS sequence"/>
</dbReference>
<protein>
    <submittedName>
        <fullName evidence="1">Uncharacterized protein</fullName>
    </submittedName>
</protein>